<evidence type="ECO:0000256" key="1">
    <source>
        <dbReference type="ARBA" id="ARBA00022574"/>
    </source>
</evidence>
<dbReference type="InterPro" id="IPR011047">
    <property type="entry name" value="Quinoprotein_ADH-like_sf"/>
</dbReference>
<accession>A0A267EML2</accession>
<dbReference type="STRING" id="282301.A0A267EML2"/>
<dbReference type="InterPro" id="IPR041664">
    <property type="entry name" value="AAA_16"/>
</dbReference>
<dbReference type="Pfam" id="PF13191">
    <property type="entry name" value="AAA_16"/>
    <property type="match status" value="1"/>
</dbReference>
<feature type="region of interest" description="Disordered" evidence="3">
    <location>
        <begin position="571"/>
        <end position="591"/>
    </location>
</feature>
<dbReference type="PANTHER" id="PTHR19871">
    <property type="entry name" value="BETA TRANSDUCIN-RELATED PROTEIN"/>
    <property type="match status" value="1"/>
</dbReference>
<evidence type="ECO:0000259" key="4">
    <source>
        <dbReference type="Pfam" id="PF13191"/>
    </source>
</evidence>
<dbReference type="InterPro" id="IPR025139">
    <property type="entry name" value="DUF4062"/>
</dbReference>
<dbReference type="InterPro" id="IPR027417">
    <property type="entry name" value="P-loop_NTPase"/>
</dbReference>
<feature type="compositionally biased region" description="Low complexity" evidence="3">
    <location>
        <begin position="1919"/>
        <end position="1935"/>
    </location>
</feature>
<gene>
    <name evidence="7" type="ORF">BOX15_Mlig020131g2</name>
</gene>
<dbReference type="InterPro" id="IPR052752">
    <property type="entry name" value="NACHT-WD_repeat"/>
</dbReference>
<dbReference type="PANTHER" id="PTHR19871:SF14">
    <property type="entry name" value="DUF4062 DOMAIN-CONTAINING PROTEIN"/>
    <property type="match status" value="1"/>
</dbReference>
<dbReference type="Pfam" id="PF25469">
    <property type="entry name" value="WHD_NWD1"/>
    <property type="match status" value="1"/>
</dbReference>
<organism evidence="7 8">
    <name type="scientific">Macrostomum lignano</name>
    <dbReference type="NCBI Taxonomy" id="282301"/>
    <lineage>
        <taxon>Eukaryota</taxon>
        <taxon>Metazoa</taxon>
        <taxon>Spiralia</taxon>
        <taxon>Lophotrochozoa</taxon>
        <taxon>Platyhelminthes</taxon>
        <taxon>Rhabditophora</taxon>
        <taxon>Macrostomorpha</taxon>
        <taxon>Macrostomida</taxon>
        <taxon>Macrostomidae</taxon>
        <taxon>Macrostomum</taxon>
    </lineage>
</organism>
<feature type="domain" description="DUF4062" evidence="5">
    <location>
        <begin position="58"/>
        <end position="156"/>
    </location>
</feature>
<evidence type="ECO:0000313" key="8">
    <source>
        <dbReference type="Proteomes" id="UP000215902"/>
    </source>
</evidence>
<feature type="domain" description="Orc1-like AAA ATPase" evidence="4">
    <location>
        <begin position="404"/>
        <end position="540"/>
    </location>
</feature>
<evidence type="ECO:0008006" key="9">
    <source>
        <dbReference type="Google" id="ProtNLM"/>
    </source>
</evidence>
<feature type="compositionally biased region" description="Polar residues" evidence="3">
    <location>
        <begin position="576"/>
        <end position="591"/>
    </location>
</feature>
<comment type="caution">
    <text evidence="7">The sequence shown here is derived from an EMBL/GenBank/DDBJ whole genome shotgun (WGS) entry which is preliminary data.</text>
</comment>
<dbReference type="InterPro" id="IPR057588">
    <property type="entry name" value="NWD1/2-like_WH"/>
</dbReference>
<dbReference type="OrthoDB" id="2325716at2759"/>
<dbReference type="SUPFAM" id="SSF50978">
    <property type="entry name" value="WD40 repeat-like"/>
    <property type="match status" value="1"/>
</dbReference>
<dbReference type="SUPFAM" id="SSF52540">
    <property type="entry name" value="P-loop containing nucleoside triphosphate hydrolases"/>
    <property type="match status" value="1"/>
</dbReference>
<evidence type="ECO:0000256" key="3">
    <source>
        <dbReference type="SAM" id="MobiDB-lite"/>
    </source>
</evidence>
<dbReference type="InterPro" id="IPR015943">
    <property type="entry name" value="WD40/YVTN_repeat-like_dom_sf"/>
</dbReference>
<name>A0A267EML2_9PLAT</name>
<protein>
    <recommendedName>
        <fullName evidence="9">DUF4062 domain-containing protein</fullName>
    </recommendedName>
</protein>
<keyword evidence="1" id="KW-0853">WD repeat</keyword>
<evidence type="ECO:0000313" key="7">
    <source>
        <dbReference type="EMBL" id="PAA62790.1"/>
    </source>
</evidence>
<dbReference type="Gene3D" id="3.40.50.300">
    <property type="entry name" value="P-loop containing nucleotide triphosphate hydrolases"/>
    <property type="match status" value="1"/>
</dbReference>
<dbReference type="Gene3D" id="2.130.10.10">
    <property type="entry name" value="YVTN repeat-like/Quinoprotein amine dehydrogenase"/>
    <property type="match status" value="2"/>
</dbReference>
<keyword evidence="2" id="KW-0677">Repeat</keyword>
<dbReference type="Proteomes" id="UP000215902">
    <property type="component" value="Unassembled WGS sequence"/>
</dbReference>
<dbReference type="Pfam" id="PF13271">
    <property type="entry name" value="DUF4062"/>
    <property type="match status" value="1"/>
</dbReference>
<dbReference type="SUPFAM" id="SSF50998">
    <property type="entry name" value="Quinoprotein alcohol dehydrogenase-like"/>
    <property type="match status" value="1"/>
</dbReference>
<evidence type="ECO:0000259" key="6">
    <source>
        <dbReference type="Pfam" id="PF25469"/>
    </source>
</evidence>
<keyword evidence="8" id="KW-1185">Reference proteome</keyword>
<reference evidence="7 8" key="1">
    <citation type="submission" date="2017-06" db="EMBL/GenBank/DDBJ databases">
        <title>A platform for efficient transgenesis in Macrostomum lignano, a flatworm model organism for stem cell research.</title>
        <authorList>
            <person name="Berezikov E."/>
        </authorList>
    </citation>
    <scope>NUCLEOTIDE SEQUENCE [LARGE SCALE GENOMIC DNA]</scope>
    <source>
        <strain evidence="7">DV1</strain>
        <tissue evidence="7">Whole organism</tissue>
    </source>
</reference>
<dbReference type="InterPro" id="IPR036322">
    <property type="entry name" value="WD40_repeat_dom_sf"/>
</dbReference>
<feature type="domain" description="NWD1/2-like winged helix-turn-helix" evidence="6">
    <location>
        <begin position="673"/>
        <end position="777"/>
    </location>
</feature>
<evidence type="ECO:0000259" key="5">
    <source>
        <dbReference type="Pfam" id="PF13271"/>
    </source>
</evidence>
<proteinExistence type="predicted"/>
<feature type="region of interest" description="Disordered" evidence="3">
    <location>
        <begin position="1476"/>
        <end position="1502"/>
    </location>
</feature>
<dbReference type="EMBL" id="NIVC01001899">
    <property type="protein sequence ID" value="PAA62790.1"/>
    <property type="molecule type" value="Genomic_DNA"/>
</dbReference>
<evidence type="ECO:0000256" key="2">
    <source>
        <dbReference type="ARBA" id="ARBA00022737"/>
    </source>
</evidence>
<feature type="region of interest" description="Disordered" evidence="3">
    <location>
        <begin position="1919"/>
        <end position="1942"/>
    </location>
</feature>
<sequence length="1942" mass="212058">MNVKQFSQPEANRASAAAAQLQQLRLQAADADASETQLAEWCLGRPDNAPKQRSNQVRLFLSSTFSDFRAERNYLTEHAFSELKSYCATLGLEFRVCDMRWGVTDAAKSDHVVESLCLSEIERCERRSVGPFFVALLGNRYGYQPVPPSIEQSEFDILLEFARKFAAQHAEILADWYRLDENAQPPVYQLRPIRSRLPAYANYSDEAARRKAGSDWWDIEEALRNCLRRSASKAAEAGSISQESLARYLRSVTEAEVIAARQAASGRPDNQLVYIRELTDLCLHHEAAEKYTDLMLQGENLLLNTESASLLKSLKQSIKSSSMRWREFLVPWDRRGVVPEGVEQHQRYLANLSRCLVSDVSRMIDQTIAAGGLHHHQQQQLAPMLVLQDELGHHAAFCRDRLRQFCGREAELNSIKECWLNGGNANQTVVVWAPSGHGKTALVSRVAQVAPEWFGRDCVVALRYVGTSPASTDSLGVLSSLCRQICLAYRLKWREDKAPRTAGAAKEMLHRLIITVARDTSRPPLLLLLDSLDQARDPMAACSWLPNRLPANARALLSVLPGRLLDRLRAGAHGSGRQQAQHQPKASSSQSCFVQLEPMDSGLAGSIAEVHLAARGRRVTPRQMAALLADGRESALALRLSLDRACRWASYDEVNSENEGGQKHGGALALIGALFDALEDRYGQLMVHLTLGFITVGVNGLSELELEDALSCQDDLLNELYRYHDPPIKGVVRVPPLLWSRMQQDIGDFVVTRITDGKATLIWYHRLFREAAERRYAPPEAQRDLHQRLSQIYTSEGPIRRTIRFANVKRSLVVPDADRLVSWAPLSPKQPRKLRCLFRHLLEAGMWDQLIDSCAASLRYLQAAIDAFGCAELLAQLDDALRRADTQLSPTSELPFALRAVHDCVSFARNWLDPGDDRTALPVQLLGQLRGLDGWRPLQSLCRQCVDYLIGGSSYAAAEAPRLLPAMACFPTCLADLKWSLQSVAAVWTRPWDSSRLAVLISNSSSASSSSSATAGAANQLRLYSADTLAAVCSVRLESTPLDVAMCPHAALLAVLDQRYVRLYDWDTGQVLCKHGVNINNKLPLNRALAVSRQANWLAIAAEDRIALLVNSAFSAGKLKMPANQKKSEPASSFSVHHKQLLIAKGVESTFQLAFPDTETENLLVSLHHVGLHQKHAAVKCWKHDEKLLLWTREFELPSAQQQALLPGFACHPSVEDLLVLVLPDCRVLQIEITSGQVLQESSLVDGATIDRPVLSSFQFSDDESVQAAVRLGPQSLVVRLSVDGNHSRQSVALTTAPPVAQPPDDVQQQQLAPHQHVTVGHLSPGGQLVVCGSHGGLLAANSIGLLDLDQPPWQQAGAVHAHSASIDFLLHTGCGDSCGDNHDGDGAEGGSGGGFLTFSRKQQCLRAWQPGEAQALSQADYRRLLPCVHATAYCLDSERRRVLLCTGACLTLLPLRPGQADPQAGVTRPELLRLTAASDDPTSSSGGADDEPPGDGPKFDSVDRLRLLQADQYAVMSDAEWLYVLEMDSKRLVQRVAKPLLWEKFPTDSDQAEAIVAVFKKQVKSDKYLQVSLLSVPNLTPMRTKTCLPPLIGGGGGQRRWQLTGLRTSDSGDTCVLEYTVGGTAGVSADASESSPAASATKHLFAVNFASPGTELVACVASDAAAAGGLGGRRRTVASLDSNLPVYSLTHWSREAFLVGSVGDCQLWDVTAGACRLPRMPYFHTWLKHSTSVNVNRRQAKDQLVKFEFLPITAMAVNADRTKVATGCAAGHTLVWDWALIQSLGGAEPDEPTARQIRVRMRARHDGQVAALAIAEVPAGASTVKSNAIGDVDNSVGSGGLLASAGGEDLTVVLHCLTSGRCLHRVTVHLALTELAFASGNSLIGFSAPTSDSAGGRRLMYFSVANWLVPDFDAAASAAATPRTQQQQQSAEPAQAERHLF</sequence>